<evidence type="ECO:0000256" key="1">
    <source>
        <dbReference type="SAM" id="SignalP"/>
    </source>
</evidence>
<dbReference type="AlphaFoldDB" id="A0A380WGF7"/>
<organism evidence="3 4">
    <name type="scientific">Aminobacter aminovorans</name>
    <name type="common">Chelatobacter heintzii</name>
    <dbReference type="NCBI Taxonomy" id="83263"/>
    <lineage>
        <taxon>Bacteria</taxon>
        <taxon>Pseudomonadati</taxon>
        <taxon>Pseudomonadota</taxon>
        <taxon>Alphaproteobacteria</taxon>
        <taxon>Hyphomicrobiales</taxon>
        <taxon>Phyllobacteriaceae</taxon>
        <taxon>Aminobacter</taxon>
    </lineage>
</organism>
<dbReference type="Proteomes" id="UP000254701">
    <property type="component" value="Unassembled WGS sequence"/>
</dbReference>
<sequence>MRHSILLISMAGVMVASVASAEECDRNDQTQTGMNICAAADYAASDAKLNAAYGAIMKRLSDNAEARKKLQDSQRAWIAFRDAECKFASSGVEGGSTYPMIHSGCLQGLTDARVTQLGSYLKCEEGDLSCPVPGQ</sequence>
<name>A0A380WGF7_AMIAI</name>
<dbReference type="InterPro" id="IPR009739">
    <property type="entry name" value="LprI-like_N"/>
</dbReference>
<dbReference type="PANTHER" id="PTHR39176:SF1">
    <property type="entry name" value="PERIPLASMIC PROTEIN"/>
    <property type="match status" value="1"/>
</dbReference>
<evidence type="ECO:0000313" key="4">
    <source>
        <dbReference type="Proteomes" id="UP000254701"/>
    </source>
</evidence>
<feature type="domain" description="Lysozyme inhibitor LprI-like N-terminal" evidence="2">
    <location>
        <begin position="24"/>
        <end position="117"/>
    </location>
</feature>
<keyword evidence="1" id="KW-0732">Signal</keyword>
<protein>
    <submittedName>
        <fullName evidence="3">Uncharacterized protein conserved in bacteria</fullName>
    </submittedName>
</protein>
<evidence type="ECO:0000259" key="2">
    <source>
        <dbReference type="Pfam" id="PF07007"/>
    </source>
</evidence>
<gene>
    <name evidence="3" type="ORF">NCTC10684_01294</name>
</gene>
<proteinExistence type="predicted"/>
<reference evidence="3 4" key="1">
    <citation type="submission" date="2018-06" db="EMBL/GenBank/DDBJ databases">
        <authorList>
            <consortium name="Pathogen Informatics"/>
            <person name="Doyle S."/>
        </authorList>
    </citation>
    <scope>NUCLEOTIDE SEQUENCE [LARGE SCALE GENOMIC DNA]</scope>
    <source>
        <strain evidence="3 4">NCTC10684</strain>
    </source>
</reference>
<feature type="chain" id="PRO_5017087185" evidence="1">
    <location>
        <begin position="22"/>
        <end position="135"/>
    </location>
</feature>
<dbReference type="RefSeq" id="WP_115730484.1">
    <property type="nucleotide sequence ID" value="NZ_BAAAVY010000010.1"/>
</dbReference>
<dbReference type="Pfam" id="PF07007">
    <property type="entry name" value="LprI"/>
    <property type="match status" value="1"/>
</dbReference>
<dbReference type="Gene3D" id="1.20.1270.180">
    <property type="match status" value="1"/>
</dbReference>
<feature type="signal peptide" evidence="1">
    <location>
        <begin position="1"/>
        <end position="21"/>
    </location>
</feature>
<dbReference type="EMBL" id="UFSM01000001">
    <property type="protein sequence ID" value="SUU88087.1"/>
    <property type="molecule type" value="Genomic_DNA"/>
</dbReference>
<accession>A0A380WGF7</accession>
<dbReference type="OrthoDB" id="7340239at2"/>
<dbReference type="PANTHER" id="PTHR39176">
    <property type="entry name" value="PERIPLASMIC PROTEIN-RELATED"/>
    <property type="match status" value="1"/>
</dbReference>
<evidence type="ECO:0000313" key="3">
    <source>
        <dbReference type="EMBL" id="SUU88087.1"/>
    </source>
</evidence>